<accession>A0AAF1BNL3</accession>
<evidence type="ECO:0000256" key="3">
    <source>
        <dbReference type="ARBA" id="ARBA00006646"/>
    </source>
</evidence>
<comment type="cofactor">
    <cofactor evidence="2">
        <name>Zn(2+)</name>
        <dbReference type="ChEBI" id="CHEBI:29105"/>
    </cofactor>
</comment>
<sequence length="280" mass="32265">MVTPDTFVEYFNSEKFKEIYDTAFEPFKQNTEESRFVESLQIFHREAGDLHQKYHNKLTMNFNRYFYVNDDETHSLTAAFTDDNEIIGIELYLNEKYDTDDVWTKNEYALPLEEAVVSAGGTDVFHNYHYRTENQRYAYDLTNMVEFYHHNGDPGDLNAYFVFGNDVLAPLDGVVVDVKRDVKDNQIGIVNQDEPSGNYVIIEHENGEYSLLAHLKKDSVKVDVGDSVVTGEIVGQVGNSGATTLPHLHFQVMSDKELNKDSIRIRFKDFESLKQGDRVE</sequence>
<evidence type="ECO:0000313" key="7">
    <source>
        <dbReference type="EMBL" id="WOS96919.1"/>
    </source>
</evidence>
<evidence type="ECO:0000259" key="6">
    <source>
        <dbReference type="Pfam" id="PF01551"/>
    </source>
</evidence>
<dbReference type="AlphaFoldDB" id="A0AAF1BNL3"/>
<dbReference type="KEGG" id="nmy:CJ229_004220"/>
<dbReference type="EC" id="3.4.24.75" evidence="4"/>
<feature type="domain" description="M23ase beta-sheet core" evidence="6">
    <location>
        <begin position="164"/>
        <end position="256"/>
    </location>
</feature>
<reference evidence="8" key="1">
    <citation type="submission" date="2017-09" db="EMBL/GenBank/DDBJ databases">
        <title>Bacterial strain isolated from the female urinary microbiota.</title>
        <authorList>
            <person name="Thomas-White K."/>
            <person name="Kumar N."/>
            <person name="Forster S."/>
            <person name="Putonti C."/>
            <person name="Lawley T."/>
            <person name="Wolfe A.J."/>
        </authorList>
    </citation>
    <scope>NUCLEOTIDE SEQUENCE [LARGE SCALE GENOMIC DNA]</scope>
    <source>
        <strain evidence="8">UMB0959</strain>
    </source>
</reference>
<keyword evidence="5" id="KW-0645">Protease</keyword>
<evidence type="ECO:0000256" key="5">
    <source>
        <dbReference type="ARBA" id="ARBA00023049"/>
    </source>
</evidence>
<keyword evidence="8" id="KW-1185">Reference proteome</keyword>
<dbReference type="SUPFAM" id="SSF51261">
    <property type="entry name" value="Duplicated hybrid motif"/>
    <property type="match status" value="1"/>
</dbReference>
<dbReference type="CDD" id="cd12797">
    <property type="entry name" value="M23_peptidase"/>
    <property type="match status" value="1"/>
</dbReference>
<proteinExistence type="inferred from homology"/>
<gene>
    <name evidence="7" type="ORF">CJ229_004220</name>
</gene>
<dbReference type="Proteomes" id="UP000243626">
    <property type="component" value="Chromosome"/>
</dbReference>
<organism evidence="7 8">
    <name type="scientific">Nosocomiicoccus massiliensis</name>
    <dbReference type="NCBI Taxonomy" id="1232430"/>
    <lineage>
        <taxon>Bacteria</taxon>
        <taxon>Bacillati</taxon>
        <taxon>Bacillota</taxon>
        <taxon>Bacilli</taxon>
        <taxon>Bacillales</taxon>
        <taxon>Staphylococcaceae</taxon>
        <taxon>Nosocomiicoccus</taxon>
    </lineage>
</organism>
<dbReference type="RefSeq" id="WP_102167671.1">
    <property type="nucleotide sequence ID" value="NZ_CP136964.1"/>
</dbReference>
<evidence type="ECO:0000256" key="2">
    <source>
        <dbReference type="ARBA" id="ARBA00001947"/>
    </source>
</evidence>
<dbReference type="InterPro" id="IPR011055">
    <property type="entry name" value="Dup_hybrid_motif"/>
</dbReference>
<dbReference type="EMBL" id="CP136964">
    <property type="protein sequence ID" value="WOS96919.1"/>
    <property type="molecule type" value="Genomic_DNA"/>
</dbReference>
<evidence type="ECO:0000313" key="8">
    <source>
        <dbReference type="Proteomes" id="UP000243626"/>
    </source>
</evidence>
<dbReference type="Gene3D" id="2.70.70.10">
    <property type="entry name" value="Glucose Permease (Domain IIA)"/>
    <property type="match status" value="1"/>
</dbReference>
<dbReference type="PANTHER" id="PTHR21666">
    <property type="entry name" value="PEPTIDASE-RELATED"/>
    <property type="match status" value="1"/>
</dbReference>
<evidence type="ECO:0000256" key="1">
    <source>
        <dbReference type="ARBA" id="ARBA00001667"/>
    </source>
</evidence>
<name>A0AAF1BNL3_9STAP</name>
<keyword evidence="7" id="KW-0378">Hydrolase</keyword>
<protein>
    <recommendedName>
        <fullName evidence="4">lysostaphin</fullName>
        <ecNumber evidence="4">3.4.24.75</ecNumber>
    </recommendedName>
</protein>
<keyword evidence="5" id="KW-0482">Metalloprotease</keyword>
<dbReference type="GO" id="GO:0006508">
    <property type="term" value="P:proteolysis"/>
    <property type="evidence" value="ECO:0007669"/>
    <property type="project" value="UniProtKB-KW"/>
</dbReference>
<comment type="catalytic activity">
    <reaction evidence="1">
        <text>Hydrolysis of the -Gly-|-Gly- bond in the pentaglycine inter-peptide link joining staphylococcal cell wall peptidoglycans.</text>
        <dbReference type="EC" id="3.4.24.75"/>
    </reaction>
</comment>
<dbReference type="InterPro" id="IPR050570">
    <property type="entry name" value="Cell_wall_metabolism_enzyme"/>
</dbReference>
<dbReference type="Pfam" id="PF01551">
    <property type="entry name" value="Peptidase_M23"/>
    <property type="match status" value="1"/>
</dbReference>
<evidence type="ECO:0000256" key="4">
    <source>
        <dbReference type="ARBA" id="ARBA00012322"/>
    </source>
</evidence>
<dbReference type="PANTHER" id="PTHR21666:SF270">
    <property type="entry name" value="MUREIN HYDROLASE ACTIVATOR ENVC"/>
    <property type="match status" value="1"/>
</dbReference>
<dbReference type="InterPro" id="IPR016047">
    <property type="entry name" value="M23ase_b-sheet_dom"/>
</dbReference>
<dbReference type="GO" id="GO:0004222">
    <property type="term" value="F:metalloendopeptidase activity"/>
    <property type="evidence" value="ECO:0007669"/>
    <property type="project" value="TreeGrafter"/>
</dbReference>
<comment type="similarity">
    <text evidence="3">Belongs to the peptidase M23B family.</text>
</comment>